<protein>
    <submittedName>
        <fullName evidence="1">Uncharacterized protein</fullName>
    </submittedName>
</protein>
<dbReference type="EMBL" id="MLHN01000034">
    <property type="protein sequence ID" value="OOF48299.1"/>
    <property type="molecule type" value="Genomic_DNA"/>
</dbReference>
<comment type="caution">
    <text evidence="1">The sequence shown here is derived from an EMBL/GenBank/DDBJ whole genome shotgun (WGS) entry which is preliminary data.</text>
</comment>
<gene>
    <name evidence="1" type="ORF">BKK54_11095</name>
</gene>
<dbReference type="AlphaFoldDB" id="A0A1V3J0Q8"/>
<proteinExistence type="predicted"/>
<evidence type="ECO:0000313" key="2">
    <source>
        <dbReference type="Proteomes" id="UP000188481"/>
    </source>
</evidence>
<reference evidence="1 2" key="1">
    <citation type="submission" date="2016-10" db="EMBL/GenBank/DDBJ databases">
        <title>Rodentibacter gen. nov. and new species.</title>
        <authorList>
            <person name="Christensen H."/>
        </authorList>
    </citation>
    <scope>NUCLEOTIDE SEQUENCE [LARGE SCALE GENOMIC DNA]</scope>
    <source>
        <strain evidence="2">ppn416</strain>
    </source>
</reference>
<organism evidence="1 2">
    <name type="scientific">Rodentibacter genomosp. 1</name>
    <dbReference type="NCBI Taxonomy" id="1908264"/>
    <lineage>
        <taxon>Bacteria</taxon>
        <taxon>Pseudomonadati</taxon>
        <taxon>Pseudomonadota</taxon>
        <taxon>Gammaproteobacteria</taxon>
        <taxon>Pasteurellales</taxon>
        <taxon>Pasteurellaceae</taxon>
        <taxon>Rodentibacter</taxon>
    </lineage>
</organism>
<name>A0A1V3J0Q8_9PAST</name>
<dbReference type="RefSeq" id="WP_077543156.1">
    <property type="nucleotide sequence ID" value="NZ_MLHN01000034.1"/>
</dbReference>
<accession>A0A1V3J0Q8</accession>
<sequence length="175" mass="20316">MNYIQYKNEFARSNVILDRWLFILGITIHQHKAYSSGRTSVPSSIQLSIEKLNNRRHNALKKLKEALLKIKHIEHYNMHIDEKDNLVLTPLSEEGAPLIFENQGLDFFLFHVYGLSLDDVNLTLIFYPKNGLRTDGKPESPCEWFIIKAGEQRISHIIHDPANELHNMLKISLNN</sequence>
<keyword evidence="2" id="KW-1185">Reference proteome</keyword>
<evidence type="ECO:0000313" key="1">
    <source>
        <dbReference type="EMBL" id="OOF48299.1"/>
    </source>
</evidence>
<dbReference type="Proteomes" id="UP000188481">
    <property type="component" value="Unassembled WGS sequence"/>
</dbReference>